<keyword evidence="5" id="KW-1185">Reference proteome</keyword>
<dbReference type="PROSITE" id="PS50048">
    <property type="entry name" value="ZN2_CY6_FUNGAL_2"/>
    <property type="match status" value="1"/>
</dbReference>
<dbReference type="InterPro" id="IPR001138">
    <property type="entry name" value="Zn2Cys6_DnaBD"/>
</dbReference>
<dbReference type="InterPro" id="IPR036864">
    <property type="entry name" value="Zn2-C6_fun-type_DNA-bd_sf"/>
</dbReference>
<dbReference type="PANTHER" id="PTHR47784:SF4">
    <property type="entry name" value="ZN(II)2CYS6 TRANSCRIPTION FACTOR (EUROFUNG)"/>
    <property type="match status" value="1"/>
</dbReference>
<comment type="caution">
    <text evidence="4">The sequence shown here is derived from an EMBL/GenBank/DDBJ whole genome shotgun (WGS) entry which is preliminary data.</text>
</comment>
<feature type="domain" description="Zn(2)-C6 fungal-type" evidence="3">
    <location>
        <begin position="37"/>
        <end position="67"/>
    </location>
</feature>
<dbReference type="OrthoDB" id="4937900at2759"/>
<proteinExistence type="predicted"/>
<evidence type="ECO:0000256" key="2">
    <source>
        <dbReference type="SAM" id="MobiDB-lite"/>
    </source>
</evidence>
<reference evidence="4" key="1">
    <citation type="journal article" date="2021" name="Nat. Commun.">
        <title>Genetic determinants of endophytism in the Arabidopsis root mycobiome.</title>
        <authorList>
            <person name="Mesny F."/>
            <person name="Miyauchi S."/>
            <person name="Thiergart T."/>
            <person name="Pickel B."/>
            <person name="Atanasova L."/>
            <person name="Karlsson M."/>
            <person name="Huettel B."/>
            <person name="Barry K.W."/>
            <person name="Haridas S."/>
            <person name="Chen C."/>
            <person name="Bauer D."/>
            <person name="Andreopoulos W."/>
            <person name="Pangilinan J."/>
            <person name="LaButti K."/>
            <person name="Riley R."/>
            <person name="Lipzen A."/>
            <person name="Clum A."/>
            <person name="Drula E."/>
            <person name="Henrissat B."/>
            <person name="Kohler A."/>
            <person name="Grigoriev I.V."/>
            <person name="Martin F.M."/>
            <person name="Hacquard S."/>
        </authorList>
    </citation>
    <scope>NUCLEOTIDE SEQUENCE</scope>
    <source>
        <strain evidence="4">MPI-SDFR-AT-0120</strain>
    </source>
</reference>
<dbReference type="PROSITE" id="PS00463">
    <property type="entry name" value="ZN2_CY6_FUNGAL_1"/>
    <property type="match status" value="1"/>
</dbReference>
<accession>A0A8K0QU02</accession>
<feature type="compositionally biased region" description="Polar residues" evidence="2">
    <location>
        <begin position="7"/>
        <end position="24"/>
    </location>
</feature>
<dbReference type="SUPFAM" id="SSF57701">
    <property type="entry name" value="Zn2/Cys6 DNA-binding domain"/>
    <property type="match status" value="1"/>
</dbReference>
<sequence>MARHTRASNGHAVSSDVEGTNVTTKRIRRTHRKSRNGCMECKNCHIRCDERRPCCANCEAAERTCSVGQSHSHSPHSQFAQHNALPSITDLDPTLDQAFSPPSTTQVGDVHSPPVPCLPGLLSFNDTVPQATFTSQHIILLRHADRVPDMTGPGRNAVDVAIRRAVDSPYLLDEILAFTAFHLAYVYPGSAPTLRHLATELQNRALTSFTSLTKAIPNDDKATGVPRFLFSAILGRHVLADALAYHSSDFHAFIDRFVECINLNRGVRAVTPPARQFLFNSELRPFLNVVIEAQSKITSPGNECDPLIRLMDISDLSATSANACRQAVTVLQQSFDVCRHLDEADYSQSASAFSVTIEAGFVDMLRKHQPEALVILAYFGVLLHRCRSFWAFGEAGGTIVRAAAGHLGSYWQEALAWPLHVLETEHSPKLANLVSGSEGIPVS</sequence>
<gene>
    <name evidence="4" type="ORF">FB567DRAFT_507330</name>
</gene>
<dbReference type="Gene3D" id="4.10.240.10">
    <property type="entry name" value="Zn(2)-C6 fungal-type DNA-binding domain"/>
    <property type="match status" value="1"/>
</dbReference>
<organism evidence="4 5">
    <name type="scientific">Paraphoma chrysanthemicola</name>
    <dbReference type="NCBI Taxonomy" id="798071"/>
    <lineage>
        <taxon>Eukaryota</taxon>
        <taxon>Fungi</taxon>
        <taxon>Dikarya</taxon>
        <taxon>Ascomycota</taxon>
        <taxon>Pezizomycotina</taxon>
        <taxon>Dothideomycetes</taxon>
        <taxon>Pleosporomycetidae</taxon>
        <taxon>Pleosporales</taxon>
        <taxon>Pleosporineae</taxon>
        <taxon>Phaeosphaeriaceae</taxon>
        <taxon>Paraphoma</taxon>
    </lineage>
</organism>
<name>A0A8K0QU02_9PLEO</name>
<dbReference type="InterPro" id="IPR053157">
    <property type="entry name" value="Sterol_Uptake_Regulator"/>
</dbReference>
<dbReference type="GO" id="GO:0001228">
    <property type="term" value="F:DNA-binding transcription activator activity, RNA polymerase II-specific"/>
    <property type="evidence" value="ECO:0007669"/>
    <property type="project" value="TreeGrafter"/>
</dbReference>
<dbReference type="CDD" id="cd00067">
    <property type="entry name" value="GAL4"/>
    <property type="match status" value="1"/>
</dbReference>
<feature type="region of interest" description="Disordered" evidence="2">
    <location>
        <begin position="1"/>
        <end position="28"/>
    </location>
</feature>
<evidence type="ECO:0000313" key="4">
    <source>
        <dbReference type="EMBL" id="KAH7070229.1"/>
    </source>
</evidence>
<keyword evidence="1" id="KW-0539">Nucleus</keyword>
<evidence type="ECO:0000256" key="1">
    <source>
        <dbReference type="ARBA" id="ARBA00023242"/>
    </source>
</evidence>
<dbReference type="Proteomes" id="UP000813461">
    <property type="component" value="Unassembled WGS sequence"/>
</dbReference>
<dbReference type="AlphaFoldDB" id="A0A8K0QU02"/>
<evidence type="ECO:0000313" key="5">
    <source>
        <dbReference type="Proteomes" id="UP000813461"/>
    </source>
</evidence>
<evidence type="ECO:0000259" key="3">
    <source>
        <dbReference type="PROSITE" id="PS50048"/>
    </source>
</evidence>
<dbReference type="PANTHER" id="PTHR47784">
    <property type="entry name" value="STEROL UPTAKE CONTROL PROTEIN 2"/>
    <property type="match status" value="1"/>
</dbReference>
<protein>
    <submittedName>
        <fullName evidence="4">C6 finger domain protein</fullName>
    </submittedName>
</protein>
<dbReference type="GO" id="GO:0008270">
    <property type="term" value="F:zinc ion binding"/>
    <property type="evidence" value="ECO:0007669"/>
    <property type="project" value="InterPro"/>
</dbReference>
<dbReference type="EMBL" id="JAGMVJ010000027">
    <property type="protein sequence ID" value="KAH7070229.1"/>
    <property type="molecule type" value="Genomic_DNA"/>
</dbReference>